<evidence type="ECO:0000256" key="1">
    <source>
        <dbReference type="ARBA" id="ARBA00022723"/>
    </source>
</evidence>
<keyword evidence="2 4" id="KW-0863">Zinc-finger</keyword>
<dbReference type="InterPro" id="IPR017907">
    <property type="entry name" value="Znf_RING_CS"/>
</dbReference>
<keyword evidence="3" id="KW-0862">Zinc</keyword>
<dbReference type="PROSITE" id="PS00518">
    <property type="entry name" value="ZF_RING_1"/>
    <property type="match status" value="1"/>
</dbReference>
<feature type="region of interest" description="Disordered" evidence="5">
    <location>
        <begin position="170"/>
        <end position="220"/>
    </location>
</feature>
<evidence type="ECO:0000313" key="7">
    <source>
        <dbReference type="EMBL" id="GMR42046.1"/>
    </source>
</evidence>
<organism evidence="7 8">
    <name type="scientific">Pristionchus mayeri</name>
    <dbReference type="NCBI Taxonomy" id="1317129"/>
    <lineage>
        <taxon>Eukaryota</taxon>
        <taxon>Metazoa</taxon>
        <taxon>Ecdysozoa</taxon>
        <taxon>Nematoda</taxon>
        <taxon>Chromadorea</taxon>
        <taxon>Rhabditida</taxon>
        <taxon>Rhabditina</taxon>
        <taxon>Diplogasteromorpha</taxon>
        <taxon>Diplogasteroidea</taxon>
        <taxon>Neodiplogasteridae</taxon>
        <taxon>Pristionchus</taxon>
    </lineage>
</organism>
<gene>
    <name evidence="7" type="ORF">PMAYCL1PPCAC_12241</name>
</gene>
<evidence type="ECO:0000256" key="4">
    <source>
        <dbReference type="PROSITE-ProRule" id="PRU00175"/>
    </source>
</evidence>
<accession>A0AAN4ZJP2</accession>
<sequence length="580" mass="63569">MWCSDLFNELIPLCSGCQSPFDMRCCSPQVLPCSHTLCLACVTSDSKVRKSGKRRCLTCDKRYATFHLNTALGETIERIRVRREALESQSRRCDECEKRAYLSWMRRCITCEIQLKEAQLTSVICMECCVDRHNGHVLRVVSADSYVHRDDKVGHSISICGSTTSSTQYRSTLSGHSSINSPSLQSNTRLNSTSSASSGFSSGGLTSSPGGNNPIDARNGISQKMSSFFSRVTRSGSLPPHQSPNQGKKMIPPPFEESNDRKRSLSSHQPPPPTVTLPVVPCPSVLRGRGTISSFRPAMGTLSPYMTPNRGGMSSLKKSLDDLDDCLPKGDILREEMSPFYEGQSMYGMSLMVGGSPCLPLAPPLDLSRGPSSEVRMEQKRSSLPITEGDYHRLSPCPARRSPFPLPYSKASLLSGAATVKAQSPLANVANMPRRDPRIRGGPAYLQDITGRRQYENEQRLSFLSTGSSNGGERKSVVEKREEKKNCIKGNPSAATFFDKHIQNDKMGVVSGGGGASLDPAHPHYINVTRSCENLPSQLSKMDLNNNDGVVKKGGMRFPLRSTLFNNLSDHCCSYEYIGS</sequence>
<evidence type="ECO:0000256" key="5">
    <source>
        <dbReference type="SAM" id="MobiDB-lite"/>
    </source>
</evidence>
<feature type="compositionally biased region" description="Basic and acidic residues" evidence="5">
    <location>
        <begin position="472"/>
        <end position="485"/>
    </location>
</feature>
<dbReference type="InterPro" id="IPR013083">
    <property type="entry name" value="Znf_RING/FYVE/PHD"/>
</dbReference>
<dbReference type="AlphaFoldDB" id="A0AAN4ZJP2"/>
<evidence type="ECO:0000256" key="2">
    <source>
        <dbReference type="ARBA" id="ARBA00022771"/>
    </source>
</evidence>
<protein>
    <recommendedName>
        <fullName evidence="6">RING-type domain-containing protein</fullName>
    </recommendedName>
</protein>
<feature type="region of interest" description="Disordered" evidence="5">
    <location>
        <begin position="232"/>
        <end position="280"/>
    </location>
</feature>
<feature type="domain" description="RING-type" evidence="6">
    <location>
        <begin position="14"/>
        <end position="60"/>
    </location>
</feature>
<comment type="caution">
    <text evidence="7">The sequence shown here is derived from an EMBL/GenBank/DDBJ whole genome shotgun (WGS) entry which is preliminary data.</text>
</comment>
<feature type="compositionally biased region" description="Low complexity" evidence="5">
    <location>
        <begin position="192"/>
        <end position="211"/>
    </location>
</feature>
<dbReference type="GO" id="GO:0008270">
    <property type="term" value="F:zinc ion binding"/>
    <property type="evidence" value="ECO:0007669"/>
    <property type="project" value="UniProtKB-KW"/>
</dbReference>
<proteinExistence type="predicted"/>
<feature type="region of interest" description="Disordered" evidence="5">
    <location>
        <begin position="464"/>
        <end position="485"/>
    </location>
</feature>
<dbReference type="Gene3D" id="3.30.40.10">
    <property type="entry name" value="Zinc/RING finger domain, C3HC4 (zinc finger)"/>
    <property type="match status" value="1"/>
</dbReference>
<dbReference type="InterPro" id="IPR001841">
    <property type="entry name" value="Znf_RING"/>
</dbReference>
<dbReference type="Proteomes" id="UP001328107">
    <property type="component" value="Unassembled WGS sequence"/>
</dbReference>
<reference evidence="8" key="1">
    <citation type="submission" date="2022-10" db="EMBL/GenBank/DDBJ databases">
        <title>Genome assembly of Pristionchus species.</title>
        <authorList>
            <person name="Yoshida K."/>
            <person name="Sommer R.J."/>
        </authorList>
    </citation>
    <scope>NUCLEOTIDE SEQUENCE [LARGE SCALE GENOMIC DNA]</scope>
    <source>
        <strain evidence="8">RS5460</strain>
    </source>
</reference>
<keyword evidence="8" id="KW-1185">Reference proteome</keyword>
<keyword evidence="1" id="KW-0479">Metal-binding</keyword>
<dbReference type="PROSITE" id="PS50089">
    <property type="entry name" value="ZF_RING_2"/>
    <property type="match status" value="1"/>
</dbReference>
<name>A0AAN4ZJP2_9BILA</name>
<dbReference type="SUPFAM" id="SSF57850">
    <property type="entry name" value="RING/U-box"/>
    <property type="match status" value="1"/>
</dbReference>
<evidence type="ECO:0000313" key="8">
    <source>
        <dbReference type="Proteomes" id="UP001328107"/>
    </source>
</evidence>
<feature type="compositionally biased region" description="Polar residues" evidence="5">
    <location>
        <begin position="170"/>
        <end position="191"/>
    </location>
</feature>
<evidence type="ECO:0000256" key="3">
    <source>
        <dbReference type="ARBA" id="ARBA00022833"/>
    </source>
</evidence>
<dbReference type="EMBL" id="BTRK01000003">
    <property type="protein sequence ID" value="GMR42046.1"/>
    <property type="molecule type" value="Genomic_DNA"/>
</dbReference>
<evidence type="ECO:0000259" key="6">
    <source>
        <dbReference type="PROSITE" id="PS50089"/>
    </source>
</evidence>